<gene>
    <name evidence="3" type="ORF">SAMN05216249_1326</name>
</gene>
<dbReference type="InterPro" id="IPR013762">
    <property type="entry name" value="Integrase-like_cat_sf"/>
</dbReference>
<dbReference type="Pfam" id="PF00589">
    <property type="entry name" value="Phage_integrase"/>
    <property type="match status" value="1"/>
</dbReference>
<feature type="domain" description="Tyr recombinase" evidence="2">
    <location>
        <begin position="1"/>
        <end position="52"/>
    </location>
</feature>
<sequence>MHVLRHTFATRCIEAGMKPKTWQQILGHSNIGITMNLYVHITEDEKLREINLVADALKVI</sequence>
<dbReference type="Gene3D" id="1.10.443.10">
    <property type="entry name" value="Intergrase catalytic core"/>
    <property type="match status" value="1"/>
</dbReference>
<evidence type="ECO:0000259" key="2">
    <source>
        <dbReference type="PROSITE" id="PS51898"/>
    </source>
</evidence>
<dbReference type="GO" id="GO:0015074">
    <property type="term" value="P:DNA integration"/>
    <property type="evidence" value="ECO:0007669"/>
    <property type="project" value="InterPro"/>
</dbReference>
<dbReference type="Proteomes" id="UP000198838">
    <property type="component" value="Unassembled WGS sequence"/>
</dbReference>
<evidence type="ECO:0000313" key="3">
    <source>
        <dbReference type="EMBL" id="SFB39037.1"/>
    </source>
</evidence>
<accession>A0A1I1AM53</accession>
<keyword evidence="1" id="KW-0233">DNA recombination</keyword>
<evidence type="ECO:0000313" key="4">
    <source>
        <dbReference type="Proteomes" id="UP000198838"/>
    </source>
</evidence>
<dbReference type="EMBL" id="FOJY01000032">
    <property type="protein sequence ID" value="SFB39037.1"/>
    <property type="molecule type" value="Genomic_DNA"/>
</dbReference>
<dbReference type="PROSITE" id="PS51898">
    <property type="entry name" value="TYR_RECOMBINASE"/>
    <property type="match status" value="1"/>
</dbReference>
<reference evidence="3 4" key="1">
    <citation type="submission" date="2016-10" db="EMBL/GenBank/DDBJ databases">
        <authorList>
            <person name="de Groot N.N."/>
        </authorList>
    </citation>
    <scope>NUCLEOTIDE SEQUENCE [LARGE SCALE GENOMIC DNA]</scope>
    <source>
        <strain evidence="3 4">DSM 5522</strain>
    </source>
</reference>
<dbReference type="STRING" id="1120918.SAMN05216249_1326"/>
<dbReference type="SUPFAM" id="SSF56349">
    <property type="entry name" value="DNA breaking-rejoining enzymes"/>
    <property type="match status" value="1"/>
</dbReference>
<keyword evidence="4" id="KW-1185">Reference proteome</keyword>
<protein>
    <submittedName>
        <fullName evidence="3">Phage integrase family protein</fullName>
    </submittedName>
</protein>
<dbReference type="AlphaFoldDB" id="A0A1I1AM53"/>
<dbReference type="GO" id="GO:0003677">
    <property type="term" value="F:DNA binding"/>
    <property type="evidence" value="ECO:0007669"/>
    <property type="project" value="InterPro"/>
</dbReference>
<dbReference type="GO" id="GO:0006310">
    <property type="term" value="P:DNA recombination"/>
    <property type="evidence" value="ECO:0007669"/>
    <property type="project" value="UniProtKB-KW"/>
</dbReference>
<organism evidence="3 4">
    <name type="scientific">Acetitomaculum ruminis DSM 5522</name>
    <dbReference type="NCBI Taxonomy" id="1120918"/>
    <lineage>
        <taxon>Bacteria</taxon>
        <taxon>Bacillati</taxon>
        <taxon>Bacillota</taxon>
        <taxon>Clostridia</taxon>
        <taxon>Lachnospirales</taxon>
        <taxon>Lachnospiraceae</taxon>
        <taxon>Acetitomaculum</taxon>
    </lineage>
</organism>
<proteinExistence type="predicted"/>
<evidence type="ECO:0000256" key="1">
    <source>
        <dbReference type="ARBA" id="ARBA00023172"/>
    </source>
</evidence>
<dbReference type="InterPro" id="IPR002104">
    <property type="entry name" value="Integrase_catalytic"/>
</dbReference>
<dbReference type="InterPro" id="IPR011010">
    <property type="entry name" value="DNA_brk_join_enz"/>
</dbReference>
<name>A0A1I1AM53_9FIRM</name>